<keyword evidence="1" id="KW-1133">Transmembrane helix</keyword>
<dbReference type="Pfam" id="PF09911">
    <property type="entry name" value="DUF2140"/>
    <property type="match status" value="1"/>
</dbReference>
<protein>
    <recommendedName>
        <fullName evidence="4">DUF2140 domain-containing protein</fullName>
    </recommendedName>
</protein>
<organism evidence="2 3">
    <name type="scientific">Streptococcus bovimastitidis</name>
    <dbReference type="NCBI Taxonomy" id="1856638"/>
    <lineage>
        <taxon>Bacteria</taxon>
        <taxon>Bacillati</taxon>
        <taxon>Bacillota</taxon>
        <taxon>Bacilli</taxon>
        <taxon>Lactobacillales</taxon>
        <taxon>Streptococcaceae</taxon>
        <taxon>Streptococcus</taxon>
    </lineage>
</organism>
<reference evidence="3" key="1">
    <citation type="submission" date="2016-06" db="EMBL/GenBank/DDBJ databases">
        <authorList>
            <person name="de Vries S.P.W."/>
            <person name="Hadjirin N.F."/>
            <person name="Lay E.M."/>
            <person name="Zadoks R.N."/>
            <person name="Peacock S.J."/>
            <person name="Parkhill J."/>
            <person name="Grant A.J."/>
            <person name="Mcdougall S."/>
            <person name="Holmes M.A."/>
        </authorList>
    </citation>
    <scope>NUCLEOTIDE SEQUENCE [LARGE SCALE GENOMIC DNA]</scope>
    <source>
        <strain evidence="3">NZ1587</strain>
    </source>
</reference>
<feature type="transmembrane region" description="Helical" evidence="1">
    <location>
        <begin position="12"/>
        <end position="33"/>
    </location>
</feature>
<evidence type="ECO:0000313" key="2">
    <source>
        <dbReference type="EMBL" id="OJF72077.1"/>
    </source>
</evidence>
<keyword evidence="1" id="KW-0812">Transmembrane</keyword>
<gene>
    <name evidence="2" type="ORF">A9Q68_00620</name>
</gene>
<dbReference type="OrthoDB" id="2241695at2"/>
<accession>A0A1L8MMU8</accession>
<keyword evidence="3" id="KW-1185">Reference proteome</keyword>
<dbReference type="AlphaFoldDB" id="A0A1L8MMU8"/>
<sequence>MKKNLQINWWKWACLLILAMNIAFVVVIGSRLIQIREPETEHIKVSKQKNIRVGTVTTNRQQLNKTVASYLKDYQNKDMSYDIYASSTSIVFEGKYKLLGYEVPLYVYFQPIALANGNVQLQVSSISAGTLPLPEAEVLQYLKSSYDLPAFVKVKPKESSLVVNLSKIKNDADIYLMAKKIDLANDKISFDIYKI</sequence>
<comment type="caution">
    <text evidence="2">The sequence shown here is derived from an EMBL/GenBank/DDBJ whole genome shotgun (WGS) entry which is preliminary data.</text>
</comment>
<keyword evidence="1" id="KW-0472">Membrane</keyword>
<proteinExistence type="predicted"/>
<evidence type="ECO:0000313" key="3">
    <source>
        <dbReference type="Proteomes" id="UP000182015"/>
    </source>
</evidence>
<evidence type="ECO:0000256" key="1">
    <source>
        <dbReference type="SAM" id="Phobius"/>
    </source>
</evidence>
<dbReference type="EMBL" id="LZDD01000001">
    <property type="protein sequence ID" value="OJF72077.1"/>
    <property type="molecule type" value="Genomic_DNA"/>
</dbReference>
<dbReference type="InterPro" id="IPR018672">
    <property type="entry name" value="DUF2140"/>
</dbReference>
<dbReference type="STRING" id="1856638.A9Q68_00620"/>
<evidence type="ECO:0008006" key="4">
    <source>
        <dbReference type="Google" id="ProtNLM"/>
    </source>
</evidence>
<name>A0A1L8MMU8_9STRE</name>
<dbReference type="RefSeq" id="WP_071792734.1">
    <property type="nucleotide sequence ID" value="NZ_LZDD01000001.1"/>
</dbReference>
<dbReference type="Proteomes" id="UP000182015">
    <property type="component" value="Unassembled WGS sequence"/>
</dbReference>